<keyword evidence="6" id="KW-0472">Membrane</keyword>
<dbReference type="InterPro" id="IPR036197">
    <property type="entry name" value="NarG-like_sf"/>
</dbReference>
<reference evidence="8 9" key="1">
    <citation type="submission" date="2021-01" db="EMBL/GenBank/DDBJ databases">
        <title>Identification of strong promoters based on the transcriptome of Brevibacillus choshinensis.</title>
        <authorList>
            <person name="Yao D."/>
            <person name="Zhang K."/>
            <person name="Wu J."/>
        </authorList>
    </citation>
    <scope>NUCLEOTIDE SEQUENCE [LARGE SCALE GENOMIC DNA]</scope>
    <source>
        <strain evidence="8 9">HPD31-SP3</strain>
    </source>
</reference>
<keyword evidence="6" id="KW-1133">Transmembrane helix</keyword>
<dbReference type="Gene3D" id="1.10.1060.10">
    <property type="entry name" value="Alpha-helical ferredoxin"/>
    <property type="match status" value="1"/>
</dbReference>
<evidence type="ECO:0000313" key="8">
    <source>
        <dbReference type="EMBL" id="QRG68753.1"/>
    </source>
</evidence>
<evidence type="ECO:0000256" key="6">
    <source>
        <dbReference type="SAM" id="Phobius"/>
    </source>
</evidence>
<evidence type="ECO:0000259" key="7">
    <source>
        <dbReference type="PROSITE" id="PS51379"/>
    </source>
</evidence>
<evidence type="ECO:0000256" key="4">
    <source>
        <dbReference type="ARBA" id="ARBA00023004"/>
    </source>
</evidence>
<sequence>MLDLLHALAFIVVTGLALYMFAHVVYSRVVFIRLGRKSNLKEDTRQRIQEVLVNVFGQKKLLKDKKSGIMHVIMFYGFIILQLGALELIIKGFVKGFAYPIGGAHKYFSLLQEITTVLVLLAVIYAFYRRYVEKLKRLKRGLKSGLVIIFLTVLMSSILLSLAAEQRWVGDEASWFAPFSSVIAYLFAGLSEGAAGGLFYLFWWVHLLTLLSFLVYVPQSKHAHLLFAPANVLLRDTKPIGQLTTIDFEDETLEQYGAGKIEDFRQNQLIDLYACVECGRCTNMCPASGTGKTLSPMDLIVKMRDHLTEKGAAITSRTAWMPRFAFQPNAAAAMAGTGMDEVAVTAEHASRQLIGDVITEEELWACTTCRNCEDQCPVANEHVEKIVDMRRFLVLTEGNMPHEATRYFQNIERQSNPWGINRKERIKWREGREDLYIPTVKETEEFEYLFFVGSMGSFDNRSQKIAQAFAKIMNVAGVKFAILGNEERNSGDTARRMGNEFLFQQLCQENIAAFQAYDVKKIVTICPHTYNTFKNEYSEFGLEAEVYHHTELIWKLIQEGRIVPTNEVKEAVAYHDSCYIGRYNDIYDIPRQILGSVPGVTILEMKRNRQDAMCCGAGGGMMWMEETQGKRVNVERTEQALQLVPTTIGSNCPYCLTMLGDGIKAKEAEEQVKALDIAEIVERSLIAG</sequence>
<feature type="transmembrane region" description="Helical" evidence="6">
    <location>
        <begin position="69"/>
        <end position="90"/>
    </location>
</feature>
<feature type="transmembrane region" description="Helical" evidence="6">
    <location>
        <begin position="110"/>
        <end position="128"/>
    </location>
</feature>
<dbReference type="Pfam" id="PF13183">
    <property type="entry name" value="Fer4_8"/>
    <property type="match status" value="1"/>
</dbReference>
<feature type="transmembrane region" description="Helical" evidence="6">
    <location>
        <begin position="175"/>
        <end position="191"/>
    </location>
</feature>
<organism evidence="8 9">
    <name type="scientific">Brevibacillus choshinensis</name>
    <dbReference type="NCBI Taxonomy" id="54911"/>
    <lineage>
        <taxon>Bacteria</taxon>
        <taxon>Bacillati</taxon>
        <taxon>Bacillota</taxon>
        <taxon>Bacilli</taxon>
        <taxon>Bacillales</taxon>
        <taxon>Paenibacillaceae</taxon>
        <taxon>Brevibacillus</taxon>
    </lineage>
</organism>
<evidence type="ECO:0000256" key="3">
    <source>
        <dbReference type="ARBA" id="ARBA00023002"/>
    </source>
</evidence>
<keyword evidence="5" id="KW-0411">Iron-sulfur</keyword>
<dbReference type="PANTHER" id="PTHR43255">
    <property type="entry name" value="IRON-SULFUR-BINDING OXIDOREDUCTASE FADF-RELATED-RELATED"/>
    <property type="match status" value="1"/>
</dbReference>
<dbReference type="Pfam" id="PF02754">
    <property type="entry name" value="CCG"/>
    <property type="match status" value="2"/>
</dbReference>
<feature type="transmembrane region" description="Helical" evidence="6">
    <location>
        <begin position="6"/>
        <end position="31"/>
    </location>
</feature>
<dbReference type="PROSITE" id="PS00198">
    <property type="entry name" value="4FE4S_FER_1"/>
    <property type="match status" value="1"/>
</dbReference>
<evidence type="ECO:0000256" key="1">
    <source>
        <dbReference type="ARBA" id="ARBA00022485"/>
    </source>
</evidence>
<dbReference type="Gene3D" id="1.20.950.20">
    <property type="entry name" value="Transmembrane di-heme cytochromes, Chain C"/>
    <property type="match status" value="1"/>
</dbReference>
<evidence type="ECO:0000256" key="2">
    <source>
        <dbReference type="ARBA" id="ARBA00022723"/>
    </source>
</evidence>
<evidence type="ECO:0000313" key="9">
    <source>
        <dbReference type="Proteomes" id="UP000596248"/>
    </source>
</evidence>
<feature type="transmembrane region" description="Helical" evidence="6">
    <location>
        <begin position="140"/>
        <end position="163"/>
    </location>
</feature>
<dbReference type="SUPFAM" id="SSF46548">
    <property type="entry name" value="alpha-helical ferredoxin"/>
    <property type="match status" value="1"/>
</dbReference>
<feature type="domain" description="4Fe-4S ferredoxin-type" evidence="7">
    <location>
        <begin position="266"/>
        <end position="295"/>
    </location>
</feature>
<keyword evidence="1" id="KW-0004">4Fe-4S</keyword>
<feature type="domain" description="4Fe-4S ferredoxin-type" evidence="7">
    <location>
        <begin position="355"/>
        <end position="386"/>
    </location>
</feature>
<accession>A0ABX7FSQ3</accession>
<dbReference type="PANTHER" id="PTHR43255:SF1">
    <property type="entry name" value="IRON-SULFUR-BINDING OXIDOREDUCTASE FADF-RELATED"/>
    <property type="match status" value="1"/>
</dbReference>
<dbReference type="PROSITE" id="PS51379">
    <property type="entry name" value="4FE4S_FER_2"/>
    <property type="match status" value="2"/>
</dbReference>
<feature type="transmembrane region" description="Helical" evidence="6">
    <location>
        <begin position="198"/>
        <end position="217"/>
    </location>
</feature>
<keyword evidence="9" id="KW-1185">Reference proteome</keyword>
<dbReference type="Proteomes" id="UP000596248">
    <property type="component" value="Chromosome"/>
</dbReference>
<dbReference type="RefSeq" id="WP_203355751.1">
    <property type="nucleotide sequence ID" value="NZ_CP069127.1"/>
</dbReference>
<keyword evidence="2" id="KW-0479">Metal-binding</keyword>
<proteinExistence type="predicted"/>
<keyword evidence="6" id="KW-0812">Transmembrane</keyword>
<dbReference type="InterPro" id="IPR051460">
    <property type="entry name" value="HdrC_iron-sulfur_subunit"/>
</dbReference>
<keyword evidence="3" id="KW-0560">Oxidoreductase</keyword>
<dbReference type="InterPro" id="IPR017900">
    <property type="entry name" value="4Fe4S_Fe_S_CS"/>
</dbReference>
<dbReference type="SUPFAM" id="SSF103501">
    <property type="entry name" value="Respiratory nitrate reductase 1 gamma chain"/>
    <property type="match status" value="1"/>
</dbReference>
<name>A0ABX7FSQ3_BRECH</name>
<keyword evidence="4" id="KW-0408">Iron</keyword>
<dbReference type="InterPro" id="IPR004017">
    <property type="entry name" value="Cys_rich_dom"/>
</dbReference>
<dbReference type="EMBL" id="CP069127">
    <property type="protein sequence ID" value="QRG68753.1"/>
    <property type="molecule type" value="Genomic_DNA"/>
</dbReference>
<evidence type="ECO:0000256" key="5">
    <source>
        <dbReference type="ARBA" id="ARBA00023014"/>
    </source>
</evidence>
<gene>
    <name evidence="8" type="ORF">JNE38_06285</name>
</gene>
<dbReference type="InterPro" id="IPR009051">
    <property type="entry name" value="Helical_ferredxn"/>
</dbReference>
<dbReference type="InterPro" id="IPR017896">
    <property type="entry name" value="4Fe4S_Fe-S-bd"/>
</dbReference>
<protein>
    <submittedName>
        <fullName evidence="8">4Fe-4S dicluster domain-containing protein</fullName>
    </submittedName>
</protein>